<gene>
    <name evidence="2" type="ORF">SDC9_66156</name>
</gene>
<comment type="caution">
    <text evidence="2">The sequence shown here is derived from an EMBL/GenBank/DDBJ whole genome shotgun (WGS) entry which is preliminary data.</text>
</comment>
<organism evidence="2">
    <name type="scientific">bioreactor metagenome</name>
    <dbReference type="NCBI Taxonomy" id="1076179"/>
    <lineage>
        <taxon>unclassified sequences</taxon>
        <taxon>metagenomes</taxon>
        <taxon>ecological metagenomes</taxon>
    </lineage>
</organism>
<dbReference type="GO" id="GO:0003955">
    <property type="term" value="F:NAD(P)H dehydrogenase (quinone) activity"/>
    <property type="evidence" value="ECO:0007669"/>
    <property type="project" value="UniProtKB-EC"/>
</dbReference>
<dbReference type="PROSITE" id="PS50902">
    <property type="entry name" value="FLAVODOXIN_LIKE"/>
    <property type="match status" value="1"/>
</dbReference>
<keyword evidence="2" id="KW-0560">Oxidoreductase</keyword>
<dbReference type="EMBL" id="VSSQ01003233">
    <property type="protein sequence ID" value="MPM19730.1"/>
    <property type="molecule type" value="Genomic_DNA"/>
</dbReference>
<dbReference type="EC" id="1.6.5.2" evidence="2"/>
<proteinExistence type="predicted"/>
<protein>
    <submittedName>
        <fullName evidence="2">NAD(P)H dehydrogenase (Quinone)</fullName>
        <ecNumber evidence="2">1.6.5.2</ecNumber>
    </submittedName>
</protein>
<dbReference type="AlphaFoldDB" id="A0A644XU39"/>
<evidence type="ECO:0000313" key="2">
    <source>
        <dbReference type="EMBL" id="MPM19730.1"/>
    </source>
</evidence>
<evidence type="ECO:0000259" key="1">
    <source>
        <dbReference type="PROSITE" id="PS50902"/>
    </source>
</evidence>
<dbReference type="InterPro" id="IPR026816">
    <property type="entry name" value="Flavodoxin_dom"/>
</dbReference>
<dbReference type="SUPFAM" id="SSF52218">
    <property type="entry name" value="Flavoproteins"/>
    <property type="match status" value="1"/>
</dbReference>
<sequence length="161" mass="16587">MKMSVLYFSKTGCTKEMGEAIVKGMESVGGVEAKAMPIDAFDEDFVKESACVVVGSPTYYTSLAGEVKSFLDAKGGKLGLAGKLGGSFATANFAHGGGDIAILNILTHLAFRGMLVYSGGGACGAPPIHLGPVALSGDRAAYTALFETYGSRMAAKAKELF</sequence>
<accession>A0A644XU39</accession>
<dbReference type="InterPro" id="IPR029039">
    <property type="entry name" value="Flavoprotein-like_sf"/>
</dbReference>
<feature type="domain" description="Flavodoxin-like" evidence="1">
    <location>
        <begin position="3"/>
        <end position="161"/>
    </location>
</feature>
<reference evidence="2" key="1">
    <citation type="submission" date="2019-08" db="EMBL/GenBank/DDBJ databases">
        <authorList>
            <person name="Kucharzyk K."/>
            <person name="Murdoch R.W."/>
            <person name="Higgins S."/>
            <person name="Loffler F."/>
        </authorList>
    </citation>
    <scope>NUCLEOTIDE SEQUENCE</scope>
</reference>
<dbReference type="InterPro" id="IPR008254">
    <property type="entry name" value="Flavodoxin/NO_synth"/>
</dbReference>
<dbReference type="GO" id="GO:0010181">
    <property type="term" value="F:FMN binding"/>
    <property type="evidence" value="ECO:0007669"/>
    <property type="project" value="InterPro"/>
</dbReference>
<name>A0A644XU39_9ZZZZ</name>
<dbReference type="Pfam" id="PF12724">
    <property type="entry name" value="Flavodoxin_5"/>
    <property type="match status" value="1"/>
</dbReference>
<dbReference type="Gene3D" id="3.40.50.360">
    <property type="match status" value="1"/>
</dbReference>